<dbReference type="PANTHER" id="PTHR43085:SF57">
    <property type="entry name" value="CARBOHYDRATE KINASE PFKB DOMAIN-CONTAINING PROTEIN"/>
    <property type="match status" value="1"/>
</dbReference>
<dbReference type="KEGG" id="plon:Pla110_27080"/>
<evidence type="ECO:0000256" key="3">
    <source>
        <dbReference type="ARBA" id="ARBA00022777"/>
    </source>
</evidence>
<name>A0A518CP16_9PLAN</name>
<comment type="similarity">
    <text evidence="1">Belongs to the carbohydrate kinase PfkB family.</text>
</comment>
<dbReference type="InterPro" id="IPR011611">
    <property type="entry name" value="PfkB_dom"/>
</dbReference>
<evidence type="ECO:0000256" key="1">
    <source>
        <dbReference type="ARBA" id="ARBA00010688"/>
    </source>
</evidence>
<organism evidence="5 6">
    <name type="scientific">Polystyrenella longa</name>
    <dbReference type="NCBI Taxonomy" id="2528007"/>
    <lineage>
        <taxon>Bacteria</taxon>
        <taxon>Pseudomonadati</taxon>
        <taxon>Planctomycetota</taxon>
        <taxon>Planctomycetia</taxon>
        <taxon>Planctomycetales</taxon>
        <taxon>Planctomycetaceae</taxon>
        <taxon>Polystyrenella</taxon>
    </lineage>
</organism>
<protein>
    <submittedName>
        <fullName evidence="5">Ribokinase</fullName>
        <ecNumber evidence="5">2.7.1.15</ecNumber>
    </submittedName>
</protein>
<dbReference type="CDD" id="cd01167">
    <property type="entry name" value="bac_FRK"/>
    <property type="match status" value="1"/>
</dbReference>
<keyword evidence="2 5" id="KW-0808">Transferase</keyword>
<evidence type="ECO:0000259" key="4">
    <source>
        <dbReference type="Pfam" id="PF00294"/>
    </source>
</evidence>
<keyword evidence="3 5" id="KW-0418">Kinase</keyword>
<dbReference type="Proteomes" id="UP000317178">
    <property type="component" value="Chromosome"/>
</dbReference>
<sequence length="294" mass="32321">MNPTFKIVGLGEILWDIFPDGERLGGAPSNFACHCRQLGSDAFPVSCVGADELGQRTRTELKQLDVSPDYIQENESHSTGKVMVTLNDEGKPTYEILEDMAWDYLTFTPEWKALAQSLDAVCFGSLAQRSPQSRETIRTFLQHMPEKSLKIFDVNLREPFFGKEVVEESLELATILKLSDEELPVLAEYFNLAGTVTEQLSALRERFNLNLIAYTRGSDGSILSSVEETNESCGVKVKAIDSVGAGDSFTAALCTGLLKKRPLAEVNTFANQVAAYVCSNKGACPTLPDDLKSF</sequence>
<dbReference type="AlphaFoldDB" id="A0A518CP16"/>
<dbReference type="PANTHER" id="PTHR43085">
    <property type="entry name" value="HEXOKINASE FAMILY MEMBER"/>
    <property type="match status" value="1"/>
</dbReference>
<dbReference type="InterPro" id="IPR002173">
    <property type="entry name" value="Carboh/pur_kinase_PfkB_CS"/>
</dbReference>
<dbReference type="InterPro" id="IPR050306">
    <property type="entry name" value="PfkB_Carbo_kinase"/>
</dbReference>
<evidence type="ECO:0000313" key="6">
    <source>
        <dbReference type="Proteomes" id="UP000317178"/>
    </source>
</evidence>
<evidence type="ECO:0000256" key="2">
    <source>
        <dbReference type="ARBA" id="ARBA00022679"/>
    </source>
</evidence>
<dbReference type="PROSITE" id="PS00583">
    <property type="entry name" value="PFKB_KINASES_1"/>
    <property type="match status" value="1"/>
</dbReference>
<dbReference type="InterPro" id="IPR029056">
    <property type="entry name" value="Ribokinase-like"/>
</dbReference>
<proteinExistence type="inferred from homology"/>
<reference evidence="5 6" key="1">
    <citation type="submission" date="2019-02" db="EMBL/GenBank/DDBJ databases">
        <title>Deep-cultivation of Planctomycetes and their phenomic and genomic characterization uncovers novel biology.</title>
        <authorList>
            <person name="Wiegand S."/>
            <person name="Jogler M."/>
            <person name="Boedeker C."/>
            <person name="Pinto D."/>
            <person name="Vollmers J."/>
            <person name="Rivas-Marin E."/>
            <person name="Kohn T."/>
            <person name="Peeters S.H."/>
            <person name="Heuer A."/>
            <person name="Rast P."/>
            <person name="Oberbeckmann S."/>
            <person name="Bunk B."/>
            <person name="Jeske O."/>
            <person name="Meyerdierks A."/>
            <person name="Storesund J.E."/>
            <person name="Kallscheuer N."/>
            <person name="Luecker S."/>
            <person name="Lage O.M."/>
            <person name="Pohl T."/>
            <person name="Merkel B.J."/>
            <person name="Hornburger P."/>
            <person name="Mueller R.-W."/>
            <person name="Bruemmer F."/>
            <person name="Labrenz M."/>
            <person name="Spormann A.M."/>
            <person name="Op den Camp H."/>
            <person name="Overmann J."/>
            <person name="Amann R."/>
            <person name="Jetten M.S.M."/>
            <person name="Mascher T."/>
            <person name="Medema M.H."/>
            <person name="Devos D.P."/>
            <person name="Kaster A.-K."/>
            <person name="Ovreas L."/>
            <person name="Rohde M."/>
            <person name="Galperin M.Y."/>
            <person name="Jogler C."/>
        </authorList>
    </citation>
    <scope>NUCLEOTIDE SEQUENCE [LARGE SCALE GENOMIC DNA]</scope>
    <source>
        <strain evidence="5 6">Pla110</strain>
    </source>
</reference>
<keyword evidence="6" id="KW-1185">Reference proteome</keyword>
<dbReference type="EMBL" id="CP036281">
    <property type="protein sequence ID" value="QDU80971.1"/>
    <property type="molecule type" value="Genomic_DNA"/>
</dbReference>
<accession>A0A518CP16</accession>
<evidence type="ECO:0000313" key="5">
    <source>
        <dbReference type="EMBL" id="QDU80971.1"/>
    </source>
</evidence>
<gene>
    <name evidence="5" type="primary">rbsK_2</name>
    <name evidence="5" type="ORF">Pla110_27080</name>
</gene>
<dbReference type="EC" id="2.7.1.15" evidence="5"/>
<dbReference type="SUPFAM" id="SSF53613">
    <property type="entry name" value="Ribokinase-like"/>
    <property type="match status" value="1"/>
</dbReference>
<dbReference type="Pfam" id="PF00294">
    <property type="entry name" value="PfkB"/>
    <property type="match status" value="1"/>
</dbReference>
<feature type="domain" description="Carbohydrate kinase PfkB" evidence="4">
    <location>
        <begin position="23"/>
        <end position="289"/>
    </location>
</feature>
<dbReference type="GO" id="GO:0004747">
    <property type="term" value="F:ribokinase activity"/>
    <property type="evidence" value="ECO:0007669"/>
    <property type="project" value="UniProtKB-EC"/>
</dbReference>
<dbReference type="Gene3D" id="3.40.1190.20">
    <property type="match status" value="1"/>
</dbReference>